<evidence type="ECO:0000313" key="1">
    <source>
        <dbReference type="EMBL" id="KAH8494175.1"/>
    </source>
</evidence>
<evidence type="ECO:0000313" key="2">
    <source>
        <dbReference type="Proteomes" id="UP000807159"/>
    </source>
</evidence>
<protein>
    <submittedName>
        <fullName evidence="1">Uncharacterized protein</fullName>
    </submittedName>
</protein>
<proteinExistence type="predicted"/>
<dbReference type="EMBL" id="JACEGQ020000011">
    <property type="protein sequence ID" value="KAH8494175.1"/>
    <property type="molecule type" value="Genomic_DNA"/>
</dbReference>
<sequence>VCLGSGGCCSSWLVKDLCTDQFGVGVCLGSGGCCSSCLALRCAWALVVVAVL</sequence>
<organism evidence="1 2">
    <name type="scientific">Populus deltoides</name>
    <name type="common">Eastern poplar</name>
    <name type="synonym">Eastern cottonwood</name>
    <dbReference type="NCBI Taxonomy" id="3696"/>
    <lineage>
        <taxon>Eukaryota</taxon>
        <taxon>Viridiplantae</taxon>
        <taxon>Streptophyta</taxon>
        <taxon>Embryophyta</taxon>
        <taxon>Tracheophyta</taxon>
        <taxon>Spermatophyta</taxon>
        <taxon>Magnoliopsida</taxon>
        <taxon>eudicotyledons</taxon>
        <taxon>Gunneridae</taxon>
        <taxon>Pentapetalae</taxon>
        <taxon>rosids</taxon>
        <taxon>fabids</taxon>
        <taxon>Malpighiales</taxon>
        <taxon>Salicaceae</taxon>
        <taxon>Saliceae</taxon>
        <taxon>Populus</taxon>
    </lineage>
</organism>
<feature type="non-terminal residue" evidence="1">
    <location>
        <position position="1"/>
    </location>
</feature>
<dbReference type="Proteomes" id="UP000807159">
    <property type="component" value="Chromosome 11"/>
</dbReference>
<feature type="non-terminal residue" evidence="1">
    <location>
        <position position="52"/>
    </location>
</feature>
<reference evidence="1" key="1">
    <citation type="journal article" date="2021" name="J. Hered.">
        <title>Genome Assembly of Salicaceae Populus deltoides (Eastern Cottonwood) I-69 Based on Nanopore Sequencing and Hi-C Technologies.</title>
        <authorList>
            <person name="Bai S."/>
            <person name="Wu H."/>
            <person name="Zhang J."/>
            <person name="Pan Z."/>
            <person name="Zhao W."/>
            <person name="Li Z."/>
            <person name="Tong C."/>
        </authorList>
    </citation>
    <scope>NUCLEOTIDE SEQUENCE</scope>
    <source>
        <tissue evidence="1">Leaf</tissue>
    </source>
</reference>
<gene>
    <name evidence="1" type="ORF">H0E87_020806</name>
</gene>
<name>A0A8T2XKV1_POPDE</name>
<keyword evidence="2" id="KW-1185">Reference proteome</keyword>
<comment type="caution">
    <text evidence="1">The sequence shown here is derived from an EMBL/GenBank/DDBJ whole genome shotgun (WGS) entry which is preliminary data.</text>
</comment>
<dbReference type="AlphaFoldDB" id="A0A8T2XKV1"/>
<accession>A0A8T2XKV1</accession>